<feature type="coiled-coil region" evidence="1">
    <location>
        <begin position="324"/>
        <end position="421"/>
    </location>
</feature>
<evidence type="ECO:0000313" key="4">
    <source>
        <dbReference type="Proteomes" id="UP000001460"/>
    </source>
</evidence>
<feature type="region of interest" description="Disordered" evidence="2">
    <location>
        <begin position="428"/>
        <end position="453"/>
    </location>
</feature>
<dbReference type="EMBL" id="DS989729">
    <property type="protein sequence ID" value="EEA06305.1"/>
    <property type="molecule type" value="Genomic_DNA"/>
</dbReference>
<name>B6ADL4_CRYMR</name>
<dbReference type="RefSeq" id="XP_002140654.1">
    <property type="nucleotide sequence ID" value="XM_002140618.1"/>
</dbReference>
<proteinExistence type="predicted"/>
<dbReference type="OrthoDB" id="339908at2759"/>
<keyword evidence="4" id="KW-1185">Reference proteome</keyword>
<sequence length="623" mass="71914">MNDILSSTEVTVKCVELYKSCLNKNKENNKAAVDLNSLKAVLLVDLSHSYDYIINLIDEYWLDVNNISYLEFWKFVESIFIFKGVIKSTKDSIDECILSGMVSLRDGILEILKSETNISKNNISKKEHYITVGEIHNIILEIISNNIFNETSSEYWQDVLNQIPSDTDPNMLIHLNDISNAILQWLIDYLIGNKTNTTRLKSETISRVDTSKESWLKEAAKIVTNQDNISLLQNDVIDTEKVNQVIKDNISLSESFESPHWRDQTLFSNFRELQMILQSMLESIIITSRPEDKSSSRRNELFLRKISHMITELEDYIYNQFDSRQREIEELEQFKKENNKLKKNLRSLQGEFEEQSKDSQEVLQLQEKAQLTIEQLQSQKDKLIADLLEFHMKIKKKEADYDELLSKYNELIAKHEALKEEFYQRGMDNQAISPSPGTSRPYNNKEGSSQSSILQISRPLSPLELSDSMNNTLSSENTKDISQNFDVNIFESCPNSSSIMDRTTCYYSKDNLKYPKTCSPAATVTCVPDFLDNIIESPISCLSYRWKSGYFPERRKINNSRLVSVVPLIQDKLNSAKILKSSSLNITSTISNNYDISKPLRLKGKKKSIEPRIRRYDTLCSIQ</sequence>
<evidence type="ECO:0000256" key="2">
    <source>
        <dbReference type="SAM" id="MobiDB-lite"/>
    </source>
</evidence>
<organism evidence="3 4">
    <name type="scientific">Cryptosporidium muris (strain RN66)</name>
    <dbReference type="NCBI Taxonomy" id="441375"/>
    <lineage>
        <taxon>Eukaryota</taxon>
        <taxon>Sar</taxon>
        <taxon>Alveolata</taxon>
        <taxon>Apicomplexa</taxon>
        <taxon>Conoidasida</taxon>
        <taxon>Coccidia</taxon>
        <taxon>Eucoccidiorida</taxon>
        <taxon>Eimeriorina</taxon>
        <taxon>Cryptosporidiidae</taxon>
        <taxon>Cryptosporidium</taxon>
    </lineage>
</organism>
<gene>
    <name evidence="3" type="ORF">CMU_007960</name>
</gene>
<evidence type="ECO:0000313" key="3">
    <source>
        <dbReference type="EMBL" id="EEA06305.1"/>
    </source>
</evidence>
<accession>B6ADL4</accession>
<dbReference type="SUPFAM" id="SSF103657">
    <property type="entry name" value="BAR/IMD domain-like"/>
    <property type="match status" value="1"/>
</dbReference>
<evidence type="ECO:0000256" key="1">
    <source>
        <dbReference type="SAM" id="Coils"/>
    </source>
</evidence>
<keyword evidence="1" id="KW-0175">Coiled coil</keyword>
<dbReference type="VEuPathDB" id="CryptoDB:CMU_007960"/>
<feature type="compositionally biased region" description="Polar residues" evidence="2">
    <location>
        <begin position="430"/>
        <end position="453"/>
    </location>
</feature>
<protein>
    <submittedName>
        <fullName evidence="3">Uncharacterized protein</fullName>
    </submittedName>
</protein>
<dbReference type="AlphaFoldDB" id="B6ADL4"/>
<dbReference type="Proteomes" id="UP000001460">
    <property type="component" value="Unassembled WGS sequence"/>
</dbReference>
<dbReference type="InterPro" id="IPR027267">
    <property type="entry name" value="AH/BAR_dom_sf"/>
</dbReference>
<dbReference type="GeneID" id="6995774"/>
<reference evidence="3" key="1">
    <citation type="submission" date="2008-06" db="EMBL/GenBank/DDBJ databases">
        <authorList>
            <person name="Lorenzi H."/>
            <person name="Inman J."/>
            <person name="Miller J."/>
            <person name="Schobel S."/>
            <person name="Amedeo P."/>
            <person name="Caler E.V."/>
            <person name="da Silva J."/>
        </authorList>
    </citation>
    <scope>NUCLEOTIDE SEQUENCE [LARGE SCALE GENOMIC DNA]</scope>
    <source>
        <strain evidence="3">RN66</strain>
    </source>
</reference>
<dbReference type="OMA" id="FRELQMI"/>